<proteinExistence type="predicted"/>
<evidence type="ECO:0000313" key="1">
    <source>
        <dbReference type="EMBL" id="MBB5323372.1"/>
    </source>
</evidence>
<dbReference type="Proteomes" id="UP000520011">
    <property type="component" value="Unassembled WGS sequence"/>
</dbReference>
<protein>
    <submittedName>
        <fullName evidence="1">Uncharacterized protein</fullName>
    </submittedName>
</protein>
<dbReference type="AlphaFoldDB" id="A0A7W8IMR7"/>
<accession>A0A7W8IMR7</accession>
<keyword evidence="2" id="KW-1185">Reference proteome</keyword>
<comment type="caution">
    <text evidence="1">The sequence shown here is derived from an EMBL/GenBank/DDBJ whole genome shotgun (WGS) entry which is preliminary data.</text>
</comment>
<dbReference type="EMBL" id="JACHEP010000001">
    <property type="protein sequence ID" value="MBB5323372.1"/>
    <property type="molecule type" value="Genomic_DNA"/>
</dbReference>
<evidence type="ECO:0000313" key="2">
    <source>
        <dbReference type="Proteomes" id="UP000520011"/>
    </source>
</evidence>
<gene>
    <name evidence="1" type="ORF">HNQ34_000449</name>
</gene>
<organism evidence="1 2">
    <name type="scientific">Anoxybacteroides tepidamans</name>
    <dbReference type="NCBI Taxonomy" id="265948"/>
    <lineage>
        <taxon>Bacteria</taxon>
        <taxon>Bacillati</taxon>
        <taxon>Bacillota</taxon>
        <taxon>Bacilli</taxon>
        <taxon>Bacillales</taxon>
        <taxon>Anoxybacillaceae</taxon>
        <taxon>Anoxybacteroides</taxon>
    </lineage>
</organism>
<sequence length="31" mass="3843">MVFVLDTNYKYIRRIQRLDGYTYRKEGMKLA</sequence>
<reference evidence="1 2" key="1">
    <citation type="submission" date="2020-08" db="EMBL/GenBank/DDBJ databases">
        <title>Genomic Encyclopedia of Type Strains, Phase IV (KMG-IV): sequencing the most valuable type-strain genomes for metagenomic binning, comparative biology and taxonomic classification.</title>
        <authorList>
            <person name="Goeker M."/>
        </authorList>
    </citation>
    <scope>NUCLEOTIDE SEQUENCE [LARGE SCALE GENOMIC DNA]</scope>
    <source>
        <strain evidence="1 2">DSM 16325</strain>
    </source>
</reference>
<name>A0A7W8IMR7_9BACL</name>